<dbReference type="PANTHER" id="PTHR32114">
    <property type="entry name" value="ABC TRANSPORTER ABCH.3"/>
    <property type="match status" value="1"/>
</dbReference>
<evidence type="ECO:0000256" key="1">
    <source>
        <dbReference type="SAM" id="Coils"/>
    </source>
</evidence>
<dbReference type="Proteomes" id="UP000595224">
    <property type="component" value="Chromosome"/>
</dbReference>
<feature type="coiled-coil region" evidence="1">
    <location>
        <begin position="576"/>
        <end position="610"/>
    </location>
</feature>
<organism evidence="3 4">
    <name type="scientific">Treponema peruense</name>
    <dbReference type="NCBI Taxonomy" id="2787628"/>
    <lineage>
        <taxon>Bacteria</taxon>
        <taxon>Pseudomonadati</taxon>
        <taxon>Spirochaetota</taxon>
        <taxon>Spirochaetia</taxon>
        <taxon>Spirochaetales</taxon>
        <taxon>Treponemataceae</taxon>
        <taxon>Treponema</taxon>
    </lineage>
</organism>
<sequence>MKPLKLKLKNIGPFLDETVDFSQLSDMFLVRGKTGSGKTTIFDAMTYALYGEVTGIRQTKSVKLHSDYVPAEESGLVVFEFLLNHQVYRISRTAKADTLSKTGKLRRAVNQMTLEKKDDDNWTVLDGTPTELTQKVRDLIGLSREEFSQIVLLPQGEFAAFLRQDPSERKQTLSKLFPVEFYSSLCDFVKQKASVAEQQMSALSVSLESETENFDRERAVSESLSIKNEIDSLKTANDELALSIQMVSAEKEKLNLELNSALEAEKLTAQIKNLELQKEKIKSDRNKIYLSETAAAVKNAVLQRDRAEVKLLDTQNNIASSKKVLSDLQKKYDELDGQKKEFSDVSLKIEKLSLSVNDEIKKLEQSEKIEQAKKKLTEAKSKLCEYFSKIVPALSLCEKQLGENKLTVTGISDSLETAENAKKALEAAQNDERINHSASALSKELKEGSPCPVCGSTHHPAPAVLIESGKDFASLLKVQEDAVAMYRAKLEKLEKDARDILSKKTLFESFKSQIQSAAQSYGVCLPAEDSLPERTDPLPNGTFIPSMQDKINSAVNNLSCNFAAANTVDVASFTSAQDIVSKINALNEEKEQLKDRLSDYEKSCNDTRSKLDSVKSRIDTLGETEKEFLSEHNEAVQNVRTELSKTNFTDEQSALAAVLSDDDYNLLKKNCDSFEKEYDLTKAKLESIKCSGLSASELSQKYSESENKLNGLTEKNNKNSDSITSLTSRKSLVDDKLRRIENLEAQIQELSEKNSSLLKLSLDLGIKNPKKIPFDSWVLGTFFEDVVSAANLRFRKISSGRFEFILKEDSSGGRGAKGLDLAVGDSYTGHERSTASLSGGETFMASLSLALALTDIVQSRTGGIRLDSLFIDEGFGSLDGETLDNAISILDEVREERMVGIISHVDSLAQSVPCHIDVEKSNCGSRIHVSA</sequence>
<dbReference type="Pfam" id="PF13558">
    <property type="entry name" value="SbcC_Walker_B"/>
    <property type="match status" value="1"/>
</dbReference>
<dbReference type="GO" id="GO:0016887">
    <property type="term" value="F:ATP hydrolysis activity"/>
    <property type="evidence" value="ECO:0007669"/>
    <property type="project" value="InterPro"/>
</dbReference>
<dbReference type="Pfam" id="PF13476">
    <property type="entry name" value="AAA_23"/>
    <property type="match status" value="1"/>
</dbReference>
<reference evidence="3 4" key="1">
    <citation type="submission" date="2020-11" db="EMBL/GenBank/DDBJ databases">
        <title>Treponema Peruensis nv. sp., first commensal Treponema isolated from human feces.</title>
        <authorList>
            <person name="Belkhou C."/>
            <person name="Raes J."/>
        </authorList>
    </citation>
    <scope>NUCLEOTIDE SEQUENCE [LARGE SCALE GENOMIC DNA]</scope>
    <source>
        <strain evidence="3 4">RCC2812</strain>
    </source>
</reference>
<feature type="coiled-coil region" evidence="1">
    <location>
        <begin position="664"/>
        <end position="760"/>
    </location>
</feature>
<dbReference type="AlphaFoldDB" id="A0A7T3V6G2"/>
<evidence type="ECO:0000313" key="4">
    <source>
        <dbReference type="Proteomes" id="UP000595224"/>
    </source>
</evidence>
<gene>
    <name evidence="3" type="ORF">IWA51_04860</name>
</gene>
<dbReference type="KEGG" id="tper:IWA51_04860"/>
<name>A0A7T3V6G2_9SPIR</name>
<keyword evidence="1" id="KW-0175">Coiled coil</keyword>
<feature type="coiled-coil region" evidence="1">
    <location>
        <begin position="318"/>
        <end position="382"/>
    </location>
</feature>
<dbReference type="SUPFAM" id="SSF52540">
    <property type="entry name" value="P-loop containing nucleoside triphosphate hydrolases"/>
    <property type="match status" value="1"/>
</dbReference>
<evidence type="ECO:0000259" key="2">
    <source>
        <dbReference type="Pfam" id="PF13476"/>
    </source>
</evidence>
<dbReference type="PANTHER" id="PTHR32114:SF2">
    <property type="entry name" value="ABC TRANSPORTER ABCH.3"/>
    <property type="match status" value="1"/>
</dbReference>
<keyword evidence="4" id="KW-1185">Reference proteome</keyword>
<accession>A0A7T3V6G2</accession>
<protein>
    <submittedName>
        <fullName evidence="3">AAA family ATPase</fullName>
    </submittedName>
</protein>
<dbReference type="GO" id="GO:0006302">
    <property type="term" value="P:double-strand break repair"/>
    <property type="evidence" value="ECO:0007669"/>
    <property type="project" value="InterPro"/>
</dbReference>
<evidence type="ECO:0000313" key="3">
    <source>
        <dbReference type="EMBL" id="QQA01930.1"/>
    </source>
</evidence>
<feature type="coiled-coil region" evidence="1">
    <location>
        <begin position="237"/>
        <end position="284"/>
    </location>
</feature>
<feature type="domain" description="Rad50/SbcC-type AAA" evidence="2">
    <location>
        <begin position="5"/>
        <end position="275"/>
    </location>
</feature>
<dbReference type="InterPro" id="IPR027417">
    <property type="entry name" value="P-loop_NTPase"/>
</dbReference>
<dbReference type="EMBL" id="CP064936">
    <property type="protein sequence ID" value="QQA01930.1"/>
    <property type="molecule type" value="Genomic_DNA"/>
</dbReference>
<dbReference type="InterPro" id="IPR038729">
    <property type="entry name" value="Rad50/SbcC_AAA"/>
</dbReference>
<dbReference type="Gene3D" id="3.40.50.300">
    <property type="entry name" value="P-loop containing nucleotide triphosphate hydrolases"/>
    <property type="match status" value="2"/>
</dbReference>
<proteinExistence type="predicted"/>
<dbReference type="RefSeq" id="WP_198443435.1">
    <property type="nucleotide sequence ID" value="NZ_CBCSHE010000004.1"/>
</dbReference>
<feature type="coiled-coil region" evidence="1">
    <location>
        <begin position="476"/>
        <end position="503"/>
    </location>
</feature>